<dbReference type="AlphaFoldDB" id="A0A1M6GQG3"/>
<name>A0A1M6GQG3_9FIRM</name>
<proteinExistence type="predicted"/>
<gene>
    <name evidence="1" type="ORF">SAMN02745170_01786</name>
</gene>
<dbReference type="Proteomes" id="UP000322917">
    <property type="component" value="Unassembled WGS sequence"/>
</dbReference>
<evidence type="ECO:0000313" key="2">
    <source>
        <dbReference type="Proteomes" id="UP000322917"/>
    </source>
</evidence>
<organism evidence="1 2">
    <name type="scientific">Propionispora hippei DSM 15287</name>
    <dbReference type="NCBI Taxonomy" id="1123003"/>
    <lineage>
        <taxon>Bacteria</taxon>
        <taxon>Bacillati</taxon>
        <taxon>Bacillota</taxon>
        <taxon>Negativicutes</taxon>
        <taxon>Selenomonadales</taxon>
        <taxon>Sporomusaceae</taxon>
        <taxon>Propionispora</taxon>
    </lineage>
</organism>
<dbReference type="RefSeq" id="WP_149734554.1">
    <property type="nucleotide sequence ID" value="NZ_FQZD01000012.1"/>
</dbReference>
<dbReference type="OrthoDB" id="9775356at2"/>
<dbReference type="EMBL" id="FQZD01000012">
    <property type="protein sequence ID" value="SHJ12214.1"/>
    <property type="molecule type" value="Genomic_DNA"/>
</dbReference>
<sequence>MTRKELVQALETKWGVKANYLGVPSCAYEIYCEAGNFLIDRHGVVRDQTGREYSAEEVLNQPQTEPAEEPEPIGWEELPLSGYAVELPLEGHTAASLRNLINMLASKERLLVSAFALTRSLVDSRLAEELCKRSVEDMESFQAVWSEFGDGHCLGFEMNFEKQTMAVKLVKENMAVEEMTAFLDLAVCMNENARKLKYSSFKPAQEDNPKYAMRTWLLRLGMSGDAFKKTRKVLLARLSGSAAFRTPAEEEKHKARLLARKQNLCEEDGDVC</sequence>
<accession>A0A1M6GQG3</accession>
<evidence type="ECO:0000313" key="1">
    <source>
        <dbReference type="EMBL" id="SHJ12214.1"/>
    </source>
</evidence>
<reference evidence="1 2" key="1">
    <citation type="submission" date="2016-11" db="EMBL/GenBank/DDBJ databases">
        <authorList>
            <person name="Varghese N."/>
            <person name="Submissions S."/>
        </authorList>
    </citation>
    <scope>NUCLEOTIDE SEQUENCE [LARGE SCALE GENOMIC DNA]</scope>
    <source>
        <strain evidence="1 2">DSM 15287</strain>
    </source>
</reference>
<protein>
    <submittedName>
        <fullName evidence="1">Uncharacterized protein</fullName>
    </submittedName>
</protein>
<keyword evidence="2" id="KW-1185">Reference proteome</keyword>